<gene>
    <name evidence="16" type="ORF">BC781_103437</name>
</gene>
<dbReference type="InterPro" id="IPR000531">
    <property type="entry name" value="Beta-barrel_TonB"/>
</dbReference>
<dbReference type="InterPro" id="IPR036942">
    <property type="entry name" value="Beta-barrel_TonB_sf"/>
</dbReference>
<dbReference type="Pfam" id="PF07715">
    <property type="entry name" value="Plug"/>
    <property type="match status" value="1"/>
</dbReference>
<dbReference type="GO" id="GO:0044718">
    <property type="term" value="P:siderophore transmembrane transport"/>
    <property type="evidence" value="ECO:0007669"/>
    <property type="project" value="TreeGrafter"/>
</dbReference>
<keyword evidence="5 13" id="KW-0732">Signal</keyword>
<keyword evidence="8" id="KW-0675">Receptor</keyword>
<comment type="caution">
    <text evidence="16">The sequence shown here is derived from an EMBL/GenBank/DDBJ whole genome shotgun (WGS) entry which is preliminary data.</text>
</comment>
<evidence type="ECO:0000313" key="17">
    <source>
        <dbReference type="Proteomes" id="UP000245535"/>
    </source>
</evidence>
<accession>A0A315Z9F8</accession>
<keyword evidence="3 10" id="KW-1134">Transmembrane beta strand</keyword>
<protein>
    <submittedName>
        <fullName evidence="16">TonB-linked SusC/RagA family outer membrane protein</fullName>
    </submittedName>
</protein>
<sequence length="1025" mass="112400">MRNTLFWLFSMSMLMLNTAYAQERTVKGVVTDASDKSPLPGVNVIIKGSASGTVTNFDGEYEISIDSDASVLTFSSIGYKSIDKVVGNASTINLALEVDAEELEEVVVTALGIERDKRSLGYATTEVGADEIGSAGVSSNMMNSLSGKVAGVQIAPVGGGAGSSSRVVIRGAALLGQSNQPLYVIDGVPMTNESVKDAGGSSDSGDVSTGDGLSSINPDDIESMSVLKGGAATALYGSRAINGVILITTKSGQKGEKLGIDFSTGVNFDMVGITPNDQKRYGQGTLGALPSNPKAQTSMWGPRITGQENNAYYDGQTRNLKAYDNYNDFYNTGVTFNTNVALTGGTENSSIRFSYNNLDSDGMVDNSTFKRNSFNLRSKTSLMNDKLKLDSRVTYTNQKAHNRMEMGNSVHNYAGMLLGIPTTNNVNWLKDYKNPDGTARGYNDKESNPYWTMNEVVNEDELNRILGMVSLTYEFTDYLKLMGRAGTDFNSFRQNTLQPMYTPWFEQGRAFEMTNLSREDNYDFLLMFNKKFGDFDINANAGGSYMKNTVNYSENGSIGFTSPNFQNPIAGRDRFLDYKTFESAISSFYATASIGYKGYLFLDVSARNDWSSTLPMDNNSFFYPSVSGSWVFSDMDWKMPDWLSFGKLRASWAQVGSATDPYMLALQYNFDGQNHNGINVGGIEGNVIPNRNLKPSIQTSHEIGLDLRMFNNRVGVDVAYYKSSATDQILAVDVSQGSGYSQAMINAGQIDNQGWEVMLNVVPVQTDNFTWDMTFNASYNDNQVVSLSEGVDQYNLFSQGDVSIQARPGEAYGVIVGSKYLRDDAGNIVVDSEGRPQKEDGVHEIGQGVQPWMAGLRNTFKYKNFSLSFLIDSKWGGQIYSNTEAAMYSSGKHEATLVGRDEYYSTGHWNPGGLVNADGTAFTGSVDPELYYGAMSGISEQFIYDASFIKLREVSITYMMPHKFIQKTPFRNLAVSATGFNLGYLWRKTDNIDPESTFTNGNAQGIEMSNMSIPRSFGFKLNANF</sequence>
<evidence type="ECO:0000256" key="7">
    <source>
        <dbReference type="ARBA" id="ARBA00023136"/>
    </source>
</evidence>
<evidence type="ECO:0000256" key="8">
    <source>
        <dbReference type="ARBA" id="ARBA00023170"/>
    </source>
</evidence>
<keyword evidence="7 10" id="KW-0472">Membrane</keyword>
<dbReference type="PANTHER" id="PTHR30069">
    <property type="entry name" value="TONB-DEPENDENT OUTER MEMBRANE RECEPTOR"/>
    <property type="match status" value="1"/>
</dbReference>
<feature type="chain" id="PRO_5016344122" evidence="13">
    <location>
        <begin position="22"/>
        <end position="1025"/>
    </location>
</feature>
<evidence type="ECO:0000256" key="1">
    <source>
        <dbReference type="ARBA" id="ARBA00004571"/>
    </source>
</evidence>
<keyword evidence="6 11" id="KW-0798">TonB box</keyword>
<dbReference type="InterPro" id="IPR012910">
    <property type="entry name" value="Plug_dom"/>
</dbReference>
<evidence type="ECO:0000256" key="6">
    <source>
        <dbReference type="ARBA" id="ARBA00023077"/>
    </source>
</evidence>
<dbReference type="InterPro" id="IPR037066">
    <property type="entry name" value="Plug_dom_sf"/>
</dbReference>
<feature type="region of interest" description="Disordered" evidence="12">
    <location>
        <begin position="194"/>
        <end position="216"/>
    </location>
</feature>
<evidence type="ECO:0000256" key="11">
    <source>
        <dbReference type="RuleBase" id="RU003357"/>
    </source>
</evidence>
<dbReference type="Gene3D" id="2.170.130.10">
    <property type="entry name" value="TonB-dependent receptor, plug domain"/>
    <property type="match status" value="1"/>
</dbReference>
<keyword evidence="2 10" id="KW-0813">Transport</keyword>
<feature type="signal peptide" evidence="13">
    <location>
        <begin position="1"/>
        <end position="21"/>
    </location>
</feature>
<evidence type="ECO:0000256" key="9">
    <source>
        <dbReference type="ARBA" id="ARBA00023237"/>
    </source>
</evidence>
<evidence type="ECO:0000256" key="5">
    <source>
        <dbReference type="ARBA" id="ARBA00022729"/>
    </source>
</evidence>
<dbReference type="InterPro" id="IPR039426">
    <property type="entry name" value="TonB-dep_rcpt-like"/>
</dbReference>
<keyword evidence="9 10" id="KW-0998">Cell outer membrane</keyword>
<proteinExistence type="inferred from homology"/>
<dbReference type="Proteomes" id="UP000245535">
    <property type="component" value="Unassembled WGS sequence"/>
</dbReference>
<evidence type="ECO:0000259" key="15">
    <source>
        <dbReference type="Pfam" id="PF07715"/>
    </source>
</evidence>
<dbReference type="OrthoDB" id="9768177at2"/>
<dbReference type="Gene3D" id="2.60.40.1120">
    <property type="entry name" value="Carboxypeptidase-like, regulatory domain"/>
    <property type="match status" value="1"/>
</dbReference>
<dbReference type="NCBIfam" id="TIGR04057">
    <property type="entry name" value="SusC_RagA_signa"/>
    <property type="match status" value="1"/>
</dbReference>
<dbReference type="InterPro" id="IPR008969">
    <property type="entry name" value="CarboxyPept-like_regulatory"/>
</dbReference>
<dbReference type="PANTHER" id="PTHR30069:SF29">
    <property type="entry name" value="HEMOGLOBIN AND HEMOGLOBIN-HAPTOGLOBIN-BINDING PROTEIN 1-RELATED"/>
    <property type="match status" value="1"/>
</dbReference>
<evidence type="ECO:0000256" key="13">
    <source>
        <dbReference type="SAM" id="SignalP"/>
    </source>
</evidence>
<name>A0A315Z9F8_SEDFL</name>
<feature type="domain" description="TonB-dependent receptor plug" evidence="15">
    <location>
        <begin position="117"/>
        <end position="244"/>
    </location>
</feature>
<dbReference type="SUPFAM" id="SSF49464">
    <property type="entry name" value="Carboxypeptidase regulatory domain-like"/>
    <property type="match status" value="1"/>
</dbReference>
<dbReference type="GO" id="GO:0015344">
    <property type="term" value="F:siderophore uptake transmembrane transporter activity"/>
    <property type="evidence" value="ECO:0007669"/>
    <property type="project" value="TreeGrafter"/>
</dbReference>
<dbReference type="AlphaFoldDB" id="A0A315Z9F8"/>
<keyword evidence="17" id="KW-1185">Reference proteome</keyword>
<comment type="subcellular location">
    <subcellularLocation>
        <location evidence="1 10">Cell outer membrane</location>
        <topology evidence="1 10">Multi-pass membrane protein</topology>
    </subcellularLocation>
</comment>
<comment type="similarity">
    <text evidence="10 11">Belongs to the TonB-dependent receptor family.</text>
</comment>
<dbReference type="SUPFAM" id="SSF56935">
    <property type="entry name" value="Porins"/>
    <property type="match status" value="1"/>
</dbReference>
<evidence type="ECO:0000256" key="12">
    <source>
        <dbReference type="SAM" id="MobiDB-lite"/>
    </source>
</evidence>
<dbReference type="InterPro" id="IPR023997">
    <property type="entry name" value="TonB-dep_OMP_SusC/RagA_CS"/>
</dbReference>
<evidence type="ECO:0000259" key="14">
    <source>
        <dbReference type="Pfam" id="PF00593"/>
    </source>
</evidence>
<dbReference type="Pfam" id="PF13715">
    <property type="entry name" value="CarbopepD_reg_2"/>
    <property type="match status" value="1"/>
</dbReference>
<dbReference type="InterPro" id="IPR023996">
    <property type="entry name" value="TonB-dep_OMP_SusC/RagA"/>
</dbReference>
<evidence type="ECO:0000256" key="3">
    <source>
        <dbReference type="ARBA" id="ARBA00022452"/>
    </source>
</evidence>
<evidence type="ECO:0000313" key="16">
    <source>
        <dbReference type="EMBL" id="PWJ42186.1"/>
    </source>
</evidence>
<evidence type="ECO:0000256" key="2">
    <source>
        <dbReference type="ARBA" id="ARBA00022448"/>
    </source>
</evidence>
<dbReference type="GO" id="GO:0009279">
    <property type="term" value="C:cell outer membrane"/>
    <property type="evidence" value="ECO:0007669"/>
    <property type="project" value="UniProtKB-SubCell"/>
</dbReference>
<evidence type="ECO:0000256" key="4">
    <source>
        <dbReference type="ARBA" id="ARBA00022692"/>
    </source>
</evidence>
<dbReference type="EMBL" id="QGDO01000003">
    <property type="protein sequence ID" value="PWJ42186.1"/>
    <property type="molecule type" value="Genomic_DNA"/>
</dbReference>
<feature type="compositionally biased region" description="Low complexity" evidence="12">
    <location>
        <begin position="197"/>
        <end position="215"/>
    </location>
</feature>
<organism evidence="16 17">
    <name type="scientific">Sediminitomix flava</name>
    <dbReference type="NCBI Taxonomy" id="379075"/>
    <lineage>
        <taxon>Bacteria</taxon>
        <taxon>Pseudomonadati</taxon>
        <taxon>Bacteroidota</taxon>
        <taxon>Cytophagia</taxon>
        <taxon>Cytophagales</taxon>
        <taxon>Flammeovirgaceae</taxon>
        <taxon>Sediminitomix</taxon>
    </lineage>
</organism>
<dbReference type="Gene3D" id="2.40.170.20">
    <property type="entry name" value="TonB-dependent receptor, beta-barrel domain"/>
    <property type="match status" value="1"/>
</dbReference>
<dbReference type="RefSeq" id="WP_109618915.1">
    <property type="nucleotide sequence ID" value="NZ_QGDO01000003.1"/>
</dbReference>
<reference evidence="16 17" key="1">
    <citation type="submission" date="2018-03" db="EMBL/GenBank/DDBJ databases">
        <title>Genomic Encyclopedia of Archaeal and Bacterial Type Strains, Phase II (KMG-II): from individual species to whole genera.</title>
        <authorList>
            <person name="Goeker M."/>
        </authorList>
    </citation>
    <scope>NUCLEOTIDE SEQUENCE [LARGE SCALE GENOMIC DNA]</scope>
    <source>
        <strain evidence="16 17">DSM 28229</strain>
    </source>
</reference>
<feature type="domain" description="TonB-dependent receptor-like beta-barrel" evidence="14">
    <location>
        <begin position="424"/>
        <end position="876"/>
    </location>
</feature>
<dbReference type="NCBIfam" id="TIGR04056">
    <property type="entry name" value="OMP_RagA_SusC"/>
    <property type="match status" value="1"/>
</dbReference>
<keyword evidence="4 10" id="KW-0812">Transmembrane</keyword>
<dbReference type="PROSITE" id="PS52016">
    <property type="entry name" value="TONB_DEPENDENT_REC_3"/>
    <property type="match status" value="1"/>
</dbReference>
<dbReference type="Pfam" id="PF00593">
    <property type="entry name" value="TonB_dep_Rec_b-barrel"/>
    <property type="match status" value="1"/>
</dbReference>
<evidence type="ECO:0000256" key="10">
    <source>
        <dbReference type="PROSITE-ProRule" id="PRU01360"/>
    </source>
</evidence>